<accession>A0A0A8YP78</accession>
<dbReference type="EMBL" id="GBRH01269999">
    <property type="protein sequence ID" value="JAD27896.1"/>
    <property type="molecule type" value="Transcribed_RNA"/>
</dbReference>
<proteinExistence type="predicted"/>
<protein>
    <submittedName>
        <fullName evidence="2">Uncharacterized protein</fullName>
    </submittedName>
</protein>
<reference evidence="2" key="1">
    <citation type="submission" date="2014-09" db="EMBL/GenBank/DDBJ databases">
        <authorList>
            <person name="Magalhaes I.L.F."/>
            <person name="Oliveira U."/>
            <person name="Santos F.R."/>
            <person name="Vidigal T.H.D.A."/>
            <person name="Brescovit A.D."/>
            <person name="Santos A.J."/>
        </authorList>
    </citation>
    <scope>NUCLEOTIDE SEQUENCE</scope>
    <source>
        <tissue evidence="2">Shoot tissue taken approximately 20 cm above the soil surface</tissue>
    </source>
</reference>
<reference evidence="2" key="2">
    <citation type="journal article" date="2015" name="Data Brief">
        <title>Shoot transcriptome of the giant reed, Arundo donax.</title>
        <authorList>
            <person name="Barrero R.A."/>
            <person name="Guerrero F.D."/>
            <person name="Moolhuijzen P."/>
            <person name="Goolsby J.A."/>
            <person name="Tidwell J."/>
            <person name="Bellgard S.E."/>
            <person name="Bellgard M.I."/>
        </authorList>
    </citation>
    <scope>NUCLEOTIDE SEQUENCE</scope>
    <source>
        <tissue evidence="2">Shoot tissue taken approximately 20 cm above the soil surface</tissue>
    </source>
</reference>
<sequence length="56" mass="6289">MHLRLVVIQRKPFLCTGMFLFCGCFIAPKSTLLTVFVHMISYPPTKIATFSASINP</sequence>
<evidence type="ECO:0000256" key="1">
    <source>
        <dbReference type="SAM" id="Phobius"/>
    </source>
</evidence>
<keyword evidence="1" id="KW-1133">Transmembrane helix</keyword>
<dbReference type="AlphaFoldDB" id="A0A0A8YP78"/>
<keyword evidence="1" id="KW-0472">Membrane</keyword>
<feature type="transmembrane region" description="Helical" evidence="1">
    <location>
        <begin position="12"/>
        <end position="40"/>
    </location>
</feature>
<dbReference type="PROSITE" id="PS51257">
    <property type="entry name" value="PROKAR_LIPOPROTEIN"/>
    <property type="match status" value="1"/>
</dbReference>
<evidence type="ECO:0000313" key="2">
    <source>
        <dbReference type="EMBL" id="JAD27896.1"/>
    </source>
</evidence>
<name>A0A0A8YP78_ARUDO</name>
<organism evidence="2">
    <name type="scientific">Arundo donax</name>
    <name type="common">Giant reed</name>
    <name type="synonym">Donax arundinaceus</name>
    <dbReference type="NCBI Taxonomy" id="35708"/>
    <lineage>
        <taxon>Eukaryota</taxon>
        <taxon>Viridiplantae</taxon>
        <taxon>Streptophyta</taxon>
        <taxon>Embryophyta</taxon>
        <taxon>Tracheophyta</taxon>
        <taxon>Spermatophyta</taxon>
        <taxon>Magnoliopsida</taxon>
        <taxon>Liliopsida</taxon>
        <taxon>Poales</taxon>
        <taxon>Poaceae</taxon>
        <taxon>PACMAD clade</taxon>
        <taxon>Arundinoideae</taxon>
        <taxon>Arundineae</taxon>
        <taxon>Arundo</taxon>
    </lineage>
</organism>
<keyword evidence="1" id="KW-0812">Transmembrane</keyword>